<sequence length="164" mass="19025">MFVGRFQILALLAILILSWTGTVLGEPAGNTYRGTIPLKEARTLDIKEGLTQSKPDFPENLKLFYQGIQGNYAVFYDWNGHMVYYKYRENKFDRRLRKYVSRLAGGAPYEVSGEYLGLLIFENNTIQKFKKKGEETLEEKKGKQSVPVFQLKQYKELILEEILL</sequence>
<accession>A0ABV5BKY6</accession>
<dbReference type="EMBL" id="JBHILJ010000002">
    <property type="protein sequence ID" value="MFB5735974.1"/>
    <property type="molecule type" value="Genomic_DNA"/>
</dbReference>
<evidence type="ECO:0000313" key="1">
    <source>
        <dbReference type="EMBL" id="MFB5735974.1"/>
    </source>
</evidence>
<organism evidence="1 2">
    <name type="scientific">Leptospira wolffii</name>
    <dbReference type="NCBI Taxonomy" id="409998"/>
    <lineage>
        <taxon>Bacteria</taxon>
        <taxon>Pseudomonadati</taxon>
        <taxon>Spirochaetota</taxon>
        <taxon>Spirochaetia</taxon>
        <taxon>Leptospirales</taxon>
        <taxon>Leptospiraceae</taxon>
        <taxon>Leptospira</taxon>
    </lineage>
</organism>
<gene>
    <name evidence="1" type="ORF">ACE5IX_05610</name>
</gene>
<dbReference type="NCBIfam" id="NF047511">
    <property type="entry name" value="LIC_11959_fam"/>
    <property type="match status" value="1"/>
</dbReference>
<evidence type="ECO:0000313" key="2">
    <source>
        <dbReference type="Proteomes" id="UP001580391"/>
    </source>
</evidence>
<dbReference type="Proteomes" id="UP001580391">
    <property type="component" value="Unassembled WGS sequence"/>
</dbReference>
<name>A0ABV5BKY6_9LEPT</name>
<keyword evidence="2" id="KW-1185">Reference proteome</keyword>
<comment type="caution">
    <text evidence="1">The sequence shown here is derived from an EMBL/GenBank/DDBJ whole genome shotgun (WGS) entry which is preliminary data.</text>
</comment>
<protein>
    <submittedName>
        <fullName evidence="1">LIC_11959 family protein</fullName>
    </submittedName>
</protein>
<dbReference type="RefSeq" id="WP_016543606.1">
    <property type="nucleotide sequence ID" value="NZ_JBHILI010000002.1"/>
</dbReference>
<reference evidence="1 2" key="1">
    <citation type="submission" date="2024-09" db="EMBL/GenBank/DDBJ databases">
        <title>Taxonomic and Genotyping Characterization of Leptospira Strains isolated from Multiple Sources in Colombia highlights the importance of intermediate species.</title>
        <authorList>
            <person name="Torres Higuera L."/>
            <person name="Rojas Tapias D."/>
            <person name="Jimenez Velasquez S."/>
            <person name="Renjifo Ibanez C."/>
        </authorList>
    </citation>
    <scope>NUCLEOTIDE SEQUENCE [LARGE SCALE GENOMIC DNA]</scope>
    <source>
        <strain evidence="1 2">Lep080</strain>
    </source>
</reference>
<proteinExistence type="predicted"/>